<keyword evidence="2" id="KW-1133">Transmembrane helix</keyword>
<dbReference type="SUPFAM" id="SSF53300">
    <property type="entry name" value="vWA-like"/>
    <property type="match status" value="1"/>
</dbReference>
<evidence type="ECO:0000256" key="3">
    <source>
        <dbReference type="SAM" id="SignalP"/>
    </source>
</evidence>
<feature type="domain" description="VWFA" evidence="4">
    <location>
        <begin position="132"/>
        <end position="342"/>
    </location>
</feature>
<dbReference type="KEGG" id="hoh:Hoch_4090"/>
<feature type="transmembrane region" description="Helical" evidence="2">
    <location>
        <begin position="575"/>
        <end position="596"/>
    </location>
</feature>
<dbReference type="PANTHER" id="PTHR10579:SF43">
    <property type="entry name" value="ZINC FINGER (C3HC4-TYPE RING FINGER) FAMILY PROTEIN"/>
    <property type="match status" value="1"/>
</dbReference>
<dbReference type="OrthoDB" id="9781333at2"/>
<dbReference type="Gene3D" id="3.40.50.410">
    <property type="entry name" value="von Willebrand factor, type A domain"/>
    <property type="match status" value="1"/>
</dbReference>
<protein>
    <submittedName>
        <fullName evidence="5">Myxococcales GC_trans_RRR domain protein</fullName>
    </submittedName>
</protein>
<dbReference type="STRING" id="502025.Hoch_4090"/>
<dbReference type="InterPro" id="IPR036465">
    <property type="entry name" value="vWFA_dom_sf"/>
</dbReference>
<evidence type="ECO:0000313" key="6">
    <source>
        <dbReference type="Proteomes" id="UP000001880"/>
    </source>
</evidence>
<evidence type="ECO:0000259" key="4">
    <source>
        <dbReference type="PROSITE" id="PS50234"/>
    </source>
</evidence>
<dbReference type="SMART" id="SM00327">
    <property type="entry name" value="VWA"/>
    <property type="match status" value="1"/>
</dbReference>
<dbReference type="Pfam" id="PF00092">
    <property type="entry name" value="VWA"/>
    <property type="match status" value="1"/>
</dbReference>
<keyword evidence="3" id="KW-0732">Signal</keyword>
<feature type="signal peptide" evidence="3">
    <location>
        <begin position="1"/>
        <end position="29"/>
    </location>
</feature>
<feature type="region of interest" description="Disordered" evidence="1">
    <location>
        <begin position="185"/>
        <end position="221"/>
    </location>
</feature>
<dbReference type="Pfam" id="PF13768">
    <property type="entry name" value="VWA_3"/>
    <property type="match status" value="1"/>
</dbReference>
<accession>D0LJL4</accession>
<name>D0LJL4_HALO1</name>
<keyword evidence="6" id="KW-1185">Reference proteome</keyword>
<keyword evidence="2" id="KW-0812">Transmembrane</keyword>
<dbReference type="HOGENOM" id="CLU_453277_0_0_7"/>
<organism evidence="5 6">
    <name type="scientific">Haliangium ochraceum (strain DSM 14365 / JCM 11303 / SMP-2)</name>
    <dbReference type="NCBI Taxonomy" id="502025"/>
    <lineage>
        <taxon>Bacteria</taxon>
        <taxon>Pseudomonadati</taxon>
        <taxon>Myxococcota</taxon>
        <taxon>Polyangia</taxon>
        <taxon>Haliangiales</taxon>
        <taxon>Kofleriaceae</taxon>
        <taxon>Haliangium</taxon>
    </lineage>
</organism>
<reference evidence="5 6" key="1">
    <citation type="journal article" date="2010" name="Stand. Genomic Sci.">
        <title>Complete genome sequence of Haliangium ochraceum type strain (SMP-2).</title>
        <authorList>
            <consortium name="US DOE Joint Genome Institute (JGI-PGF)"/>
            <person name="Ivanova N."/>
            <person name="Daum C."/>
            <person name="Lang E."/>
            <person name="Abt B."/>
            <person name="Kopitz M."/>
            <person name="Saunders E."/>
            <person name="Lapidus A."/>
            <person name="Lucas S."/>
            <person name="Glavina Del Rio T."/>
            <person name="Nolan M."/>
            <person name="Tice H."/>
            <person name="Copeland A."/>
            <person name="Cheng J.F."/>
            <person name="Chen F."/>
            <person name="Bruce D."/>
            <person name="Goodwin L."/>
            <person name="Pitluck S."/>
            <person name="Mavromatis K."/>
            <person name="Pati A."/>
            <person name="Mikhailova N."/>
            <person name="Chen A."/>
            <person name="Palaniappan K."/>
            <person name="Land M."/>
            <person name="Hauser L."/>
            <person name="Chang Y.J."/>
            <person name="Jeffries C.D."/>
            <person name="Detter J.C."/>
            <person name="Brettin T."/>
            <person name="Rohde M."/>
            <person name="Goker M."/>
            <person name="Bristow J."/>
            <person name="Markowitz V."/>
            <person name="Eisen J.A."/>
            <person name="Hugenholtz P."/>
            <person name="Kyrpides N.C."/>
            <person name="Klenk H.P."/>
        </authorList>
    </citation>
    <scope>NUCLEOTIDE SEQUENCE [LARGE SCALE GENOMIC DNA]</scope>
    <source>
        <strain evidence="6">DSM 14365 / CIP 107738 / JCM 11303 / AJ 13395 / SMP-2</strain>
    </source>
</reference>
<dbReference type="PROSITE" id="PS51257">
    <property type="entry name" value="PROKAR_LIPOPROTEIN"/>
    <property type="match status" value="1"/>
</dbReference>
<dbReference type="InterPro" id="IPR017756">
    <property type="entry name" value="TM_Gly-Cys-Arg_CS"/>
</dbReference>
<dbReference type="NCBIfam" id="TIGR03382">
    <property type="entry name" value="GC_trans_RRR"/>
    <property type="match status" value="1"/>
</dbReference>
<keyword evidence="2" id="KW-0472">Membrane</keyword>
<dbReference type="AlphaFoldDB" id="D0LJL4"/>
<sequence length="602" mass="63683">MTSRTRLLTATVAPALGALLLSACSAGSAADGAAGAPGGGGVGFGGAQDVGQFRSILEAGGIPAASTLDAAGFFAEHYVEMPPADCGQPLCLQAMSARGNEWTANGVEEQIVLAVAMNTPIGPDDIEPRPLDLVVVVDTSGSMATDARMDYVRQGLHLLVDAVDEDDRLALVSYQSFAEVHAELPALPVEETPEEPTEPTDPVGEPTDPPADPDEDPVDEREAWRSEMHALVDTLQPGGGTNIYEGLERGFEIAKEARVNHPDRAQRVILLSDGLATEGITDSASIIALSEAFIEGGMGLTTVGVGASFNVELMRGLAERGAGNFYFVEDPEAVREVFTEELDYFAEPLATAVSIEVRTTDGYGLGEVVGTRLWSTEGNSGSMYLPAVFVASRKSSAPGEYGGRRGGGGMLFLPLYPSIDTGFSEAAALVTLRYSAADGAPGSEQSQTTEVIIPARFGASEVIEEPVYSSDAMVKPYAMYNIYRGLHAGALTAENDYTCALEQLQLVSRQAELWNLERDDQDIAADLELMSMFENNLRAYGAYDLGPEQSCYGYGYPPYGDDVYYGDGPYYGCSAAGSGAGAGAGLALLWLALPLLRRRRRA</sequence>
<evidence type="ECO:0000256" key="2">
    <source>
        <dbReference type="SAM" id="Phobius"/>
    </source>
</evidence>
<dbReference type="NCBIfam" id="TIGR03901">
    <property type="entry name" value="MYXO-CTERM"/>
    <property type="match status" value="1"/>
</dbReference>
<dbReference type="Proteomes" id="UP000001880">
    <property type="component" value="Chromosome"/>
</dbReference>
<dbReference type="eggNOG" id="COG2304">
    <property type="taxonomic scope" value="Bacteria"/>
</dbReference>
<dbReference type="PANTHER" id="PTHR10579">
    <property type="entry name" value="CALCIUM-ACTIVATED CHLORIDE CHANNEL REGULATOR"/>
    <property type="match status" value="1"/>
</dbReference>
<dbReference type="InterPro" id="IPR002035">
    <property type="entry name" value="VWF_A"/>
</dbReference>
<proteinExistence type="predicted"/>
<evidence type="ECO:0000313" key="5">
    <source>
        <dbReference type="EMBL" id="ACY16588.1"/>
    </source>
</evidence>
<dbReference type="PROSITE" id="PS50234">
    <property type="entry name" value="VWFA"/>
    <property type="match status" value="1"/>
</dbReference>
<evidence type="ECO:0000256" key="1">
    <source>
        <dbReference type="SAM" id="MobiDB-lite"/>
    </source>
</evidence>
<dbReference type="RefSeq" id="WP_012829186.1">
    <property type="nucleotide sequence ID" value="NC_013440.1"/>
</dbReference>
<feature type="chain" id="PRO_5003010167" evidence="3">
    <location>
        <begin position="30"/>
        <end position="602"/>
    </location>
</feature>
<dbReference type="InterPro" id="IPR024038">
    <property type="entry name" value="MYXO-CTERM"/>
</dbReference>
<dbReference type="InterPro" id="IPR051266">
    <property type="entry name" value="CLCR"/>
</dbReference>
<gene>
    <name evidence="5" type="ordered locus">Hoch_4090</name>
</gene>
<dbReference type="EMBL" id="CP001804">
    <property type="protein sequence ID" value="ACY16588.1"/>
    <property type="molecule type" value="Genomic_DNA"/>
</dbReference>